<dbReference type="SUPFAM" id="SSF51556">
    <property type="entry name" value="Metallo-dependent hydrolases"/>
    <property type="match status" value="1"/>
</dbReference>
<feature type="binding site" evidence="4">
    <location>
        <position position="203"/>
    </location>
    <ligand>
        <name>a divalent metal cation</name>
        <dbReference type="ChEBI" id="CHEBI:60240"/>
        <label>1</label>
    </ligand>
</feature>
<dbReference type="PIRSF" id="PIRSF005902">
    <property type="entry name" value="DNase_TatD"/>
    <property type="match status" value="1"/>
</dbReference>
<dbReference type="PROSITE" id="PS01137">
    <property type="entry name" value="TATD_1"/>
    <property type="match status" value="1"/>
</dbReference>
<dbReference type="Gene3D" id="3.20.20.140">
    <property type="entry name" value="Metal-dependent hydrolases"/>
    <property type="match status" value="1"/>
</dbReference>
<feature type="binding site" evidence="4">
    <location>
        <position position="153"/>
    </location>
    <ligand>
        <name>a divalent metal cation</name>
        <dbReference type="ChEBI" id="CHEBI:60240"/>
        <label>2</label>
    </ligand>
</feature>
<evidence type="ECO:0000313" key="5">
    <source>
        <dbReference type="EMBL" id="PHQ15042.1"/>
    </source>
</evidence>
<feature type="binding site" evidence="4">
    <location>
        <position position="129"/>
    </location>
    <ligand>
        <name>a divalent metal cation</name>
        <dbReference type="ChEBI" id="CHEBI:60240"/>
        <label>2</label>
    </ligand>
</feature>
<evidence type="ECO:0000256" key="2">
    <source>
        <dbReference type="ARBA" id="ARBA00022723"/>
    </source>
</evidence>
<dbReference type="FunFam" id="3.20.20.140:FF:000005">
    <property type="entry name" value="TatD family hydrolase"/>
    <property type="match status" value="1"/>
</dbReference>
<dbReference type="Pfam" id="PF01026">
    <property type="entry name" value="TatD_DNase"/>
    <property type="match status" value="1"/>
</dbReference>
<feature type="binding site" evidence="4">
    <location>
        <position position="7"/>
    </location>
    <ligand>
        <name>a divalent metal cation</name>
        <dbReference type="ChEBI" id="CHEBI:60240"/>
        <label>1</label>
    </ligand>
</feature>
<protein>
    <submittedName>
        <fullName evidence="5">Hydrolase TatD</fullName>
    </submittedName>
</protein>
<dbReference type="Proteomes" id="UP000231409">
    <property type="component" value="Unassembled WGS sequence"/>
</dbReference>
<dbReference type="PROSITE" id="PS01091">
    <property type="entry name" value="TATD_3"/>
    <property type="match status" value="1"/>
</dbReference>
<dbReference type="GO" id="GO:0046872">
    <property type="term" value="F:metal ion binding"/>
    <property type="evidence" value="ECO:0007669"/>
    <property type="project" value="UniProtKB-KW"/>
</dbReference>
<dbReference type="CDD" id="cd01310">
    <property type="entry name" value="TatD_DNAse"/>
    <property type="match status" value="1"/>
</dbReference>
<evidence type="ECO:0000256" key="3">
    <source>
        <dbReference type="ARBA" id="ARBA00022801"/>
    </source>
</evidence>
<dbReference type="AlphaFoldDB" id="A0A2G1UKP1"/>
<sequence length="256" mass="27890">MELIDAHCHLDFPAFDGRREAVMREAAALGVVRLVIPGVRAADWQRVVSCAEVIHGIHYCLGIHPWFVQEHDWQDLERLRALLVAGGERCVGVGECGLDRLQGELSAQMPCFEAQVDIAGELKLPLVIHSVRAHDEVASVLKRKGFSGRALVHGFAGSYQQARKLVDAGCMIGVGGIITYARARKTRDTLSRLPLSCLVLETDAPDMPPAGVAAGGNSPVYLPDFLTELAQLRGEPAENMAQVLYANACRLYGWPE</sequence>
<evidence type="ECO:0000256" key="1">
    <source>
        <dbReference type="ARBA" id="ARBA00009275"/>
    </source>
</evidence>
<dbReference type="RefSeq" id="WP_099614959.1">
    <property type="nucleotide sequence ID" value="NZ_KZ319371.1"/>
</dbReference>
<dbReference type="PANTHER" id="PTHR46124">
    <property type="entry name" value="D-AMINOACYL-TRNA DEACYLASE"/>
    <property type="match status" value="1"/>
</dbReference>
<reference evidence="5 6" key="1">
    <citation type="submission" date="2017-09" db="EMBL/GenBank/DDBJ databases">
        <title>The draft genome sequences of Marinobacter sp. PWS21.</title>
        <authorList>
            <person name="Cao J."/>
        </authorList>
    </citation>
    <scope>NUCLEOTIDE SEQUENCE [LARGE SCALE GENOMIC DNA]</scope>
    <source>
        <strain evidence="5 6">PWS21</strain>
    </source>
</reference>
<organism evidence="5 6">
    <name type="scientific">Marinobacter profundi</name>
    <dbReference type="NCBI Taxonomy" id="2666256"/>
    <lineage>
        <taxon>Bacteria</taxon>
        <taxon>Pseudomonadati</taxon>
        <taxon>Pseudomonadota</taxon>
        <taxon>Gammaproteobacteria</taxon>
        <taxon>Pseudomonadales</taxon>
        <taxon>Marinobacteraceae</taxon>
        <taxon>Marinobacter</taxon>
    </lineage>
</organism>
<feature type="binding site" evidence="4">
    <location>
        <position position="95"/>
    </location>
    <ligand>
        <name>a divalent metal cation</name>
        <dbReference type="ChEBI" id="CHEBI:60240"/>
        <label>1</label>
    </ligand>
</feature>
<dbReference type="EMBL" id="NTFH01000008">
    <property type="protein sequence ID" value="PHQ15042.1"/>
    <property type="molecule type" value="Genomic_DNA"/>
</dbReference>
<keyword evidence="3 5" id="KW-0378">Hydrolase</keyword>
<dbReference type="InterPro" id="IPR001130">
    <property type="entry name" value="TatD-like"/>
</dbReference>
<name>A0A2G1UKP1_9GAMM</name>
<dbReference type="InterPro" id="IPR032466">
    <property type="entry name" value="Metal_Hydrolase"/>
</dbReference>
<dbReference type="GO" id="GO:0005829">
    <property type="term" value="C:cytosol"/>
    <property type="evidence" value="ECO:0007669"/>
    <property type="project" value="TreeGrafter"/>
</dbReference>
<comment type="similarity">
    <text evidence="1">Belongs to the metallo-dependent hydrolases superfamily. TatD-type hydrolase family.</text>
</comment>
<evidence type="ECO:0000256" key="4">
    <source>
        <dbReference type="PIRSR" id="PIRSR005902-1"/>
    </source>
</evidence>
<dbReference type="GO" id="GO:0016788">
    <property type="term" value="F:hydrolase activity, acting on ester bonds"/>
    <property type="evidence" value="ECO:0007669"/>
    <property type="project" value="InterPro"/>
</dbReference>
<gene>
    <name evidence="5" type="ORF">CLH61_11960</name>
</gene>
<comment type="caution">
    <text evidence="5">The sequence shown here is derived from an EMBL/GenBank/DDBJ whole genome shotgun (WGS) entry which is preliminary data.</text>
</comment>
<evidence type="ECO:0000313" key="6">
    <source>
        <dbReference type="Proteomes" id="UP000231409"/>
    </source>
</evidence>
<feature type="binding site" evidence="4">
    <location>
        <position position="9"/>
    </location>
    <ligand>
        <name>a divalent metal cation</name>
        <dbReference type="ChEBI" id="CHEBI:60240"/>
        <label>1</label>
    </ligand>
</feature>
<dbReference type="InterPro" id="IPR018228">
    <property type="entry name" value="DNase_TatD-rel_CS"/>
</dbReference>
<proteinExistence type="inferred from homology"/>
<keyword evidence="2 4" id="KW-0479">Metal-binding</keyword>
<accession>A0A2G1UKP1</accession>
<dbReference type="PANTHER" id="PTHR46124:SF3">
    <property type="entry name" value="HYDROLASE"/>
    <property type="match status" value="1"/>
</dbReference>
<keyword evidence="6" id="KW-1185">Reference proteome</keyword>